<dbReference type="InterPro" id="IPR013148">
    <property type="entry name" value="Glyco_hydro_32_N"/>
</dbReference>
<dbReference type="Gene3D" id="2.115.10.20">
    <property type="entry name" value="Glycosyl hydrolase domain, family 43"/>
    <property type="match status" value="3"/>
</dbReference>
<keyword evidence="2 5" id="KW-0378">Hydrolase</keyword>
<accession>A0A1V6CC97</accession>
<evidence type="ECO:0000256" key="1">
    <source>
        <dbReference type="ARBA" id="ARBA00009902"/>
    </source>
</evidence>
<gene>
    <name evidence="5" type="ORF">BWX89_00503</name>
</gene>
<evidence type="ECO:0000259" key="4">
    <source>
        <dbReference type="Pfam" id="PF00251"/>
    </source>
</evidence>
<comment type="caution">
    <text evidence="5">The sequence shown here is derived from an EMBL/GenBank/DDBJ whole genome shotgun (WGS) entry which is preliminary data.</text>
</comment>
<evidence type="ECO:0000256" key="2">
    <source>
        <dbReference type="ARBA" id="ARBA00022801"/>
    </source>
</evidence>
<reference evidence="5" key="1">
    <citation type="submission" date="2017-02" db="EMBL/GenBank/DDBJ databases">
        <title>Delving into the versatile metabolic prowess of the omnipresent phylum Bacteroidetes.</title>
        <authorList>
            <person name="Nobu M.K."/>
            <person name="Mei R."/>
            <person name="Narihiro T."/>
            <person name="Kuroda K."/>
            <person name="Liu W.-T."/>
        </authorList>
    </citation>
    <scope>NUCLEOTIDE SEQUENCE</scope>
    <source>
        <strain evidence="5">ADurb.Bin131</strain>
    </source>
</reference>
<dbReference type="InterPro" id="IPR023296">
    <property type="entry name" value="Glyco_hydro_beta-prop_sf"/>
</dbReference>
<evidence type="ECO:0000256" key="3">
    <source>
        <dbReference type="ARBA" id="ARBA00023295"/>
    </source>
</evidence>
<sequence length="336" mass="38380">MNQEFKKIIEAIKTPHKYGKLVLVPSYKKGEYDSHAVDCPFVFENSGKFYMTHIGWDGIGYRTGIASSENLIEWKKEGLIIDRGPKGSITEFNVAMVWILRDNELYSPAHLKRINGRFLGMYHSYPHPGYESGSAVIGLCSSTDIKHWELEEPFFRPEDGANWESGGLFKSCLVEFNGIYYMYYNAKNRTQWPWIEQIGLATSKDLKQWKRYEGNPVIKVGNPGSYDDTLLGDPCVLRYGNIWVMFYAAVGGKGENWHARETAAFSRDLFHWEKTNEILIDVGPRGSIDSIHAHKPGIIWKNGVLYHFYCAVSPSPDKHIGEIENEEIRGISFAFS</sequence>
<dbReference type="SUPFAM" id="SSF75005">
    <property type="entry name" value="Arabinanase/levansucrase/invertase"/>
    <property type="match status" value="2"/>
</dbReference>
<dbReference type="GO" id="GO:0016798">
    <property type="term" value="F:hydrolase activity, acting on glycosyl bonds"/>
    <property type="evidence" value="ECO:0007669"/>
    <property type="project" value="UniProtKB-KW"/>
</dbReference>
<dbReference type="AlphaFoldDB" id="A0A1V6CC97"/>
<dbReference type="Pfam" id="PF00251">
    <property type="entry name" value="Glyco_hydro_32N"/>
    <property type="match status" value="1"/>
</dbReference>
<dbReference type="PANTHER" id="PTHR35279">
    <property type="match status" value="1"/>
</dbReference>
<name>A0A1V6CC97_UNCT6</name>
<keyword evidence="3" id="KW-0326">Glycosidase</keyword>
<protein>
    <submittedName>
        <fullName evidence="5">Glycosyl hydrolases family 43</fullName>
    </submittedName>
</protein>
<organism evidence="5">
    <name type="scientific">candidate division TA06 bacterium ADurb.Bin131</name>
    <dbReference type="NCBI Taxonomy" id="1852827"/>
    <lineage>
        <taxon>Bacteria</taxon>
        <taxon>Bacteria division TA06</taxon>
    </lineage>
</organism>
<dbReference type="Proteomes" id="UP000485562">
    <property type="component" value="Unassembled WGS sequence"/>
</dbReference>
<comment type="similarity">
    <text evidence="1">Belongs to the glycosyl hydrolase 32 family.</text>
</comment>
<evidence type="ECO:0000313" key="5">
    <source>
        <dbReference type="EMBL" id="OQB74490.1"/>
    </source>
</evidence>
<dbReference type="EMBL" id="MWDQ01000039">
    <property type="protein sequence ID" value="OQB74490.1"/>
    <property type="molecule type" value="Genomic_DNA"/>
</dbReference>
<feature type="domain" description="Glycosyl hydrolase family 32 N-terminal" evidence="4">
    <location>
        <begin position="111"/>
        <end position="279"/>
    </location>
</feature>
<proteinExistence type="inferred from homology"/>
<dbReference type="PANTHER" id="PTHR35279:SF1">
    <property type="entry name" value="ARABINANASE_LEVANSUCRASE_INVERTASE"/>
    <property type="match status" value="1"/>
</dbReference>